<protein>
    <submittedName>
        <fullName evidence="6">Helix-turn-helix domain-containing protein</fullName>
    </submittedName>
</protein>
<dbReference type="InterPro" id="IPR050204">
    <property type="entry name" value="AraC_XylS_family_regulators"/>
</dbReference>
<keyword evidence="7" id="KW-1185">Reference proteome</keyword>
<evidence type="ECO:0000256" key="2">
    <source>
        <dbReference type="ARBA" id="ARBA00023125"/>
    </source>
</evidence>
<keyword evidence="2" id="KW-0238">DNA-binding</keyword>
<organism evidence="6 7">
    <name type="scientific">Leifsonia williamsii</name>
    <dbReference type="NCBI Taxonomy" id="3035919"/>
    <lineage>
        <taxon>Bacteria</taxon>
        <taxon>Bacillati</taxon>
        <taxon>Actinomycetota</taxon>
        <taxon>Actinomycetes</taxon>
        <taxon>Micrococcales</taxon>
        <taxon>Microbacteriaceae</taxon>
        <taxon>Leifsonia</taxon>
    </lineage>
</organism>
<dbReference type="SMART" id="SM00342">
    <property type="entry name" value="HTH_ARAC"/>
    <property type="match status" value="1"/>
</dbReference>
<accession>A0ABT8K9X7</accession>
<reference evidence="6" key="1">
    <citation type="submission" date="2023-06" db="EMBL/GenBank/DDBJ databases">
        <title>MT1 and MT2 Draft Genomes of Novel Species.</title>
        <authorList>
            <person name="Venkateswaran K."/>
        </authorList>
    </citation>
    <scope>NUCLEOTIDE SEQUENCE</scope>
    <source>
        <strain evidence="6">F6_8S_P_1B</strain>
    </source>
</reference>
<dbReference type="EMBL" id="JAROCF010000001">
    <property type="protein sequence ID" value="MDN4614271.1"/>
    <property type="molecule type" value="Genomic_DNA"/>
</dbReference>
<evidence type="ECO:0000259" key="5">
    <source>
        <dbReference type="PROSITE" id="PS01124"/>
    </source>
</evidence>
<dbReference type="Pfam" id="PF12833">
    <property type="entry name" value="HTH_18"/>
    <property type="match status" value="1"/>
</dbReference>
<dbReference type="Pfam" id="PF20240">
    <property type="entry name" value="DUF6597"/>
    <property type="match status" value="1"/>
</dbReference>
<evidence type="ECO:0000256" key="3">
    <source>
        <dbReference type="ARBA" id="ARBA00023163"/>
    </source>
</evidence>
<comment type="caution">
    <text evidence="6">The sequence shown here is derived from an EMBL/GenBank/DDBJ whole genome shotgun (WGS) entry which is preliminary data.</text>
</comment>
<feature type="compositionally biased region" description="Polar residues" evidence="4">
    <location>
        <begin position="1"/>
        <end position="21"/>
    </location>
</feature>
<evidence type="ECO:0000313" key="7">
    <source>
        <dbReference type="Proteomes" id="UP001174208"/>
    </source>
</evidence>
<dbReference type="PANTHER" id="PTHR46796:SF15">
    <property type="entry name" value="BLL1074 PROTEIN"/>
    <property type="match status" value="1"/>
</dbReference>
<dbReference type="InterPro" id="IPR009057">
    <property type="entry name" value="Homeodomain-like_sf"/>
</dbReference>
<proteinExistence type="predicted"/>
<dbReference type="Proteomes" id="UP001174208">
    <property type="component" value="Unassembled WGS sequence"/>
</dbReference>
<keyword evidence="3" id="KW-0804">Transcription</keyword>
<evidence type="ECO:0000313" key="6">
    <source>
        <dbReference type="EMBL" id="MDN4614271.1"/>
    </source>
</evidence>
<feature type="region of interest" description="Disordered" evidence="4">
    <location>
        <begin position="1"/>
        <end position="23"/>
    </location>
</feature>
<dbReference type="SUPFAM" id="SSF46689">
    <property type="entry name" value="Homeodomain-like"/>
    <property type="match status" value="1"/>
</dbReference>
<dbReference type="PANTHER" id="PTHR46796">
    <property type="entry name" value="HTH-TYPE TRANSCRIPTIONAL ACTIVATOR RHAS-RELATED"/>
    <property type="match status" value="1"/>
</dbReference>
<name>A0ABT8K9X7_9MICO</name>
<evidence type="ECO:0000256" key="4">
    <source>
        <dbReference type="SAM" id="MobiDB-lite"/>
    </source>
</evidence>
<dbReference type="InterPro" id="IPR018060">
    <property type="entry name" value="HTH_AraC"/>
</dbReference>
<feature type="domain" description="HTH araC/xylS-type" evidence="5">
    <location>
        <begin position="171"/>
        <end position="273"/>
    </location>
</feature>
<dbReference type="InterPro" id="IPR046532">
    <property type="entry name" value="DUF6597"/>
</dbReference>
<sequence length="295" mass="31034">MRASSAPQQSAMPRSNGQLTPSADVAMERRFPSDSAAVFVRHYWLPRWSLPEGRVRREAVLEYPSANVAIEPRLAALHRANRGLSTRTLTGTGWAFGALLRPGVALGWTGGSLRSQPLVVPLGALGNGEAAAALAACVPAVRAAMAAGDGDAAITAFESALATLPSPGEEARLVDAIVAAVEEDRELRRVEQLAERFGIGVRSLQRLIAGHLGFGPKWLIQRYRLQEAAAALRSDAPPPLALLAADLGYADQAHFSREFKAVIGATPGGYAAQAAATSARTLRADPPAALPSGRR</sequence>
<dbReference type="RefSeq" id="WP_301211375.1">
    <property type="nucleotide sequence ID" value="NZ_JAROCF010000001.1"/>
</dbReference>
<keyword evidence="1" id="KW-0805">Transcription regulation</keyword>
<dbReference type="PROSITE" id="PS01124">
    <property type="entry name" value="HTH_ARAC_FAMILY_2"/>
    <property type="match status" value="1"/>
</dbReference>
<dbReference type="Gene3D" id="1.10.10.60">
    <property type="entry name" value="Homeodomain-like"/>
    <property type="match status" value="1"/>
</dbReference>
<gene>
    <name evidence="6" type="ORF">P5G50_07385</name>
</gene>
<evidence type="ECO:0000256" key="1">
    <source>
        <dbReference type="ARBA" id="ARBA00023015"/>
    </source>
</evidence>